<comment type="caution">
    <text evidence="2">The sequence shown here is derived from an EMBL/GenBank/DDBJ whole genome shotgun (WGS) entry which is preliminary data.</text>
</comment>
<protein>
    <recommendedName>
        <fullName evidence="4">DUF4232 domain-containing protein</fullName>
    </recommendedName>
</protein>
<evidence type="ECO:0000256" key="1">
    <source>
        <dbReference type="SAM" id="MobiDB-lite"/>
    </source>
</evidence>
<keyword evidence="3" id="KW-1185">Reference proteome</keyword>
<evidence type="ECO:0000313" key="2">
    <source>
        <dbReference type="EMBL" id="GAA2028754.1"/>
    </source>
</evidence>
<accession>A0ABP5FLR1</accession>
<sequence length="207" mass="20056">MTSSASGTTGTAGTASSSLSSASGASSGTSSSPSAKSASSPSGKSSSKAGSAAGIPAACDNAKLNASLAPAIAGQKASVQVIAVKNTGADCELQYLPYVWITAGPGGGPEQTRPLIPSGLGGGPLIIKSGATQYAAIDLNPGNASNAVDGYTYLSVTANPTPDTSGKDVQDLKLPAPAKVAKAKLGLYLDKPADAISSAESADTPEQ</sequence>
<reference evidence="3" key="1">
    <citation type="journal article" date="2019" name="Int. J. Syst. Evol. Microbiol.">
        <title>The Global Catalogue of Microorganisms (GCM) 10K type strain sequencing project: providing services to taxonomists for standard genome sequencing and annotation.</title>
        <authorList>
            <consortium name="The Broad Institute Genomics Platform"/>
            <consortium name="The Broad Institute Genome Sequencing Center for Infectious Disease"/>
            <person name="Wu L."/>
            <person name="Ma J."/>
        </authorList>
    </citation>
    <scope>NUCLEOTIDE SEQUENCE [LARGE SCALE GENOMIC DNA]</scope>
    <source>
        <strain evidence="3">JCM 16014</strain>
    </source>
</reference>
<proteinExistence type="predicted"/>
<dbReference type="EMBL" id="BAAAQN010000014">
    <property type="protein sequence ID" value="GAA2028754.1"/>
    <property type="molecule type" value="Genomic_DNA"/>
</dbReference>
<organism evidence="2 3">
    <name type="scientific">Catenulispora yoronensis</name>
    <dbReference type="NCBI Taxonomy" id="450799"/>
    <lineage>
        <taxon>Bacteria</taxon>
        <taxon>Bacillati</taxon>
        <taxon>Actinomycetota</taxon>
        <taxon>Actinomycetes</taxon>
        <taxon>Catenulisporales</taxon>
        <taxon>Catenulisporaceae</taxon>
        <taxon>Catenulispora</taxon>
    </lineage>
</organism>
<evidence type="ECO:0000313" key="3">
    <source>
        <dbReference type="Proteomes" id="UP001500751"/>
    </source>
</evidence>
<feature type="region of interest" description="Disordered" evidence="1">
    <location>
        <begin position="1"/>
        <end position="53"/>
    </location>
</feature>
<gene>
    <name evidence="2" type="ORF">GCM10009839_30010</name>
</gene>
<dbReference type="Proteomes" id="UP001500751">
    <property type="component" value="Unassembled WGS sequence"/>
</dbReference>
<name>A0ABP5FLR1_9ACTN</name>
<evidence type="ECO:0008006" key="4">
    <source>
        <dbReference type="Google" id="ProtNLM"/>
    </source>
</evidence>